<feature type="region of interest" description="Disordered" evidence="1">
    <location>
        <begin position="24"/>
        <end position="87"/>
    </location>
</feature>
<dbReference type="EMBL" id="KN818329">
    <property type="protein sequence ID" value="KIL58806.1"/>
    <property type="molecule type" value="Genomic_DNA"/>
</dbReference>
<dbReference type="HOGENOM" id="CLU_1304582_0_0_1"/>
<feature type="compositionally biased region" description="Polar residues" evidence="1">
    <location>
        <begin position="32"/>
        <end position="42"/>
    </location>
</feature>
<keyword evidence="4" id="KW-1185">Reference proteome</keyword>
<accession>A0A0C2WQ15</accession>
<keyword evidence="2" id="KW-0732">Signal</keyword>
<dbReference type="InParanoid" id="A0A0C2WQ15"/>
<dbReference type="AlphaFoldDB" id="A0A0C2WQ15"/>
<reference evidence="3 4" key="1">
    <citation type="submission" date="2014-04" db="EMBL/GenBank/DDBJ databases">
        <title>Evolutionary Origins and Diversification of the Mycorrhizal Mutualists.</title>
        <authorList>
            <consortium name="DOE Joint Genome Institute"/>
            <consortium name="Mycorrhizal Genomics Consortium"/>
            <person name="Kohler A."/>
            <person name="Kuo A."/>
            <person name="Nagy L.G."/>
            <person name="Floudas D."/>
            <person name="Copeland A."/>
            <person name="Barry K.W."/>
            <person name="Cichocki N."/>
            <person name="Veneault-Fourrey C."/>
            <person name="LaButti K."/>
            <person name="Lindquist E.A."/>
            <person name="Lipzen A."/>
            <person name="Lundell T."/>
            <person name="Morin E."/>
            <person name="Murat C."/>
            <person name="Riley R."/>
            <person name="Ohm R."/>
            <person name="Sun H."/>
            <person name="Tunlid A."/>
            <person name="Henrissat B."/>
            <person name="Grigoriev I.V."/>
            <person name="Hibbett D.S."/>
            <person name="Martin F."/>
        </authorList>
    </citation>
    <scope>NUCLEOTIDE SEQUENCE [LARGE SCALE GENOMIC DNA]</scope>
    <source>
        <strain evidence="3 4">Koide BX008</strain>
    </source>
</reference>
<evidence type="ECO:0000256" key="1">
    <source>
        <dbReference type="SAM" id="MobiDB-lite"/>
    </source>
</evidence>
<feature type="chain" id="PRO_5002158126" evidence="2">
    <location>
        <begin position="19"/>
        <end position="187"/>
    </location>
</feature>
<protein>
    <submittedName>
        <fullName evidence="3">Uncharacterized protein</fullName>
    </submittedName>
</protein>
<evidence type="ECO:0000313" key="4">
    <source>
        <dbReference type="Proteomes" id="UP000054549"/>
    </source>
</evidence>
<feature type="signal peptide" evidence="2">
    <location>
        <begin position="1"/>
        <end position="18"/>
    </location>
</feature>
<name>A0A0C2WQ15_AMAMK</name>
<sequence length="187" mass="20779">MRFAIICLMSLFLVPAFGVPLNPGKQPDRPSSHTSPSAQPGTHTYPPSQHPPPTPPRLDLEVPFGQGVQFKSNPDGRKHTGVILDSRPDKHGMYPIAPYKHEIHPKGQSLYLDRARIVKAHEDDIMKKTSIWIPHLTDGVLRHHQEHPPKVYHTRIPPPIPANRPAPSGPKAWVGGLVNKIRKGGRP</sequence>
<evidence type="ECO:0000256" key="2">
    <source>
        <dbReference type="SAM" id="SignalP"/>
    </source>
</evidence>
<organism evidence="3 4">
    <name type="scientific">Amanita muscaria (strain Koide BX008)</name>
    <dbReference type="NCBI Taxonomy" id="946122"/>
    <lineage>
        <taxon>Eukaryota</taxon>
        <taxon>Fungi</taxon>
        <taxon>Dikarya</taxon>
        <taxon>Basidiomycota</taxon>
        <taxon>Agaricomycotina</taxon>
        <taxon>Agaricomycetes</taxon>
        <taxon>Agaricomycetidae</taxon>
        <taxon>Agaricales</taxon>
        <taxon>Pluteineae</taxon>
        <taxon>Amanitaceae</taxon>
        <taxon>Amanita</taxon>
    </lineage>
</organism>
<evidence type="ECO:0000313" key="3">
    <source>
        <dbReference type="EMBL" id="KIL58806.1"/>
    </source>
</evidence>
<dbReference type="Proteomes" id="UP000054549">
    <property type="component" value="Unassembled WGS sequence"/>
</dbReference>
<proteinExistence type="predicted"/>
<gene>
    <name evidence="3" type="ORF">M378DRAFT_170174</name>
</gene>